<dbReference type="OrthoDB" id="279507at2"/>
<dbReference type="PROSITE" id="PS50280">
    <property type="entry name" value="SET"/>
    <property type="match status" value="1"/>
</dbReference>
<dbReference type="Gene3D" id="2.170.270.10">
    <property type="entry name" value="SET domain"/>
    <property type="match status" value="1"/>
</dbReference>
<dbReference type="Pfam" id="PF00856">
    <property type="entry name" value="SET"/>
    <property type="match status" value="1"/>
</dbReference>
<evidence type="ECO:0000259" key="1">
    <source>
        <dbReference type="PROSITE" id="PS50280"/>
    </source>
</evidence>
<dbReference type="Proteomes" id="UP000309673">
    <property type="component" value="Unassembled WGS sequence"/>
</dbReference>
<dbReference type="InterPro" id="IPR009207">
    <property type="entry name" value="SET7_MeTrfase"/>
</dbReference>
<proteinExistence type="predicted"/>
<reference evidence="2 3" key="1">
    <citation type="submission" date="2019-04" db="EMBL/GenBank/DDBJ databases">
        <title>Cohnella sp. nov., isolated from soil.</title>
        <authorList>
            <person name="Kim W."/>
        </authorList>
    </citation>
    <scope>NUCLEOTIDE SEQUENCE [LARGE SCALE GENOMIC DNA]</scope>
    <source>
        <strain evidence="2 3">CAU 1483</strain>
    </source>
</reference>
<dbReference type="PANTHER" id="PTHR47332">
    <property type="entry name" value="SET DOMAIN-CONTAINING PROTEIN 5"/>
    <property type="match status" value="1"/>
</dbReference>
<dbReference type="AlphaFoldDB" id="A0A4V5LSD0"/>
<evidence type="ECO:0000313" key="3">
    <source>
        <dbReference type="Proteomes" id="UP000309673"/>
    </source>
</evidence>
<dbReference type="GO" id="GO:0062122">
    <property type="term" value="F:histone H3K37 methyltransferase activity"/>
    <property type="evidence" value="ECO:0007669"/>
    <property type="project" value="InterPro"/>
</dbReference>
<feature type="domain" description="SET" evidence="1">
    <location>
        <begin position="1"/>
        <end position="109"/>
    </location>
</feature>
<dbReference type="CDD" id="cd10540">
    <property type="entry name" value="SET_SpSet7-like"/>
    <property type="match status" value="1"/>
</dbReference>
<dbReference type="PIRSF" id="PIRSF022536">
    <property type="entry name" value="A612L_SET"/>
    <property type="match status" value="1"/>
</dbReference>
<dbReference type="SMART" id="SM00317">
    <property type="entry name" value="SET"/>
    <property type="match status" value="1"/>
</dbReference>
<dbReference type="SUPFAM" id="SSF82199">
    <property type="entry name" value="SET domain"/>
    <property type="match status" value="1"/>
</dbReference>
<sequence>MVKVEESPGKGRGVFAARDIEKGEIIERSPVIVIPKEQRGLIRKTVLRRYVFRWGATMRDYAIALGVGSLFNHSYNPKAVYRNNHEEMCMEFEALVDIPEGTEITVNYNRDPNSNKPLPYDVID</sequence>
<name>A0A4V5LSD0_9BACL</name>
<organism evidence="2 3">
    <name type="scientific">Cohnella pontilimi</name>
    <dbReference type="NCBI Taxonomy" id="2564100"/>
    <lineage>
        <taxon>Bacteria</taxon>
        <taxon>Bacillati</taxon>
        <taxon>Bacillota</taxon>
        <taxon>Bacilli</taxon>
        <taxon>Bacillales</taxon>
        <taxon>Paenibacillaceae</taxon>
        <taxon>Cohnella</taxon>
    </lineage>
</organism>
<gene>
    <name evidence="2" type="ORF">E5161_07025</name>
</gene>
<dbReference type="RefSeq" id="WP_136777018.1">
    <property type="nucleotide sequence ID" value="NZ_SUPK01000003.1"/>
</dbReference>
<dbReference type="InterPro" id="IPR001214">
    <property type="entry name" value="SET_dom"/>
</dbReference>
<dbReference type="InterPro" id="IPR053185">
    <property type="entry name" value="SET_domain_protein"/>
</dbReference>
<protein>
    <submittedName>
        <fullName evidence="2">SET domain-containing protein</fullName>
    </submittedName>
</protein>
<dbReference type="EMBL" id="SUPK01000003">
    <property type="protein sequence ID" value="TJY42599.1"/>
    <property type="molecule type" value="Genomic_DNA"/>
</dbReference>
<keyword evidence="3" id="KW-1185">Reference proteome</keyword>
<comment type="caution">
    <text evidence="2">The sequence shown here is derived from an EMBL/GenBank/DDBJ whole genome shotgun (WGS) entry which is preliminary data.</text>
</comment>
<accession>A0A4V5LSD0</accession>
<dbReference type="PANTHER" id="PTHR47332:SF6">
    <property type="entry name" value="SET DOMAIN-CONTAINING PROTEIN"/>
    <property type="match status" value="1"/>
</dbReference>
<dbReference type="InterPro" id="IPR046341">
    <property type="entry name" value="SET_dom_sf"/>
</dbReference>
<evidence type="ECO:0000313" key="2">
    <source>
        <dbReference type="EMBL" id="TJY42599.1"/>
    </source>
</evidence>